<dbReference type="PANTHER" id="PTHR37984">
    <property type="entry name" value="PROTEIN CBG26694"/>
    <property type="match status" value="1"/>
</dbReference>
<proteinExistence type="predicted"/>
<keyword evidence="4" id="KW-1185">Reference proteome</keyword>
<feature type="domain" description="Integrase catalytic" evidence="2">
    <location>
        <begin position="138"/>
        <end position="303"/>
    </location>
</feature>
<dbReference type="AlphaFoldDB" id="A0A9N8DTK0"/>
<evidence type="ECO:0000313" key="3">
    <source>
        <dbReference type="EMBL" id="CAB9505699.1"/>
    </source>
</evidence>
<evidence type="ECO:0000256" key="1">
    <source>
        <dbReference type="SAM" id="MobiDB-lite"/>
    </source>
</evidence>
<dbReference type="EMBL" id="CAICTM010000239">
    <property type="protein sequence ID" value="CAB9505699.1"/>
    <property type="molecule type" value="Genomic_DNA"/>
</dbReference>
<dbReference type="PROSITE" id="PS50994">
    <property type="entry name" value="INTEGRASE"/>
    <property type="match status" value="1"/>
</dbReference>
<feature type="region of interest" description="Disordered" evidence="1">
    <location>
        <begin position="358"/>
        <end position="453"/>
    </location>
</feature>
<dbReference type="Gene3D" id="3.30.420.10">
    <property type="entry name" value="Ribonuclease H-like superfamily/Ribonuclease H"/>
    <property type="match status" value="1"/>
</dbReference>
<accession>A0A9N8DTK0</accession>
<dbReference type="SUPFAM" id="SSF53098">
    <property type="entry name" value="Ribonuclease H-like"/>
    <property type="match status" value="1"/>
</dbReference>
<dbReference type="GO" id="GO:0015074">
    <property type="term" value="P:DNA integration"/>
    <property type="evidence" value="ECO:0007669"/>
    <property type="project" value="InterPro"/>
</dbReference>
<dbReference type="OrthoDB" id="103811at2759"/>
<dbReference type="InterPro" id="IPR036397">
    <property type="entry name" value="RNaseH_sf"/>
</dbReference>
<dbReference type="Gene3D" id="1.10.340.70">
    <property type="match status" value="1"/>
</dbReference>
<feature type="compositionally biased region" description="Pro residues" evidence="1">
    <location>
        <begin position="394"/>
        <end position="408"/>
    </location>
</feature>
<gene>
    <name evidence="3" type="ORF">SEMRO_240_G096120.1</name>
</gene>
<dbReference type="Pfam" id="PF17921">
    <property type="entry name" value="Integrase_H2C2"/>
    <property type="match status" value="1"/>
</dbReference>
<dbReference type="GO" id="GO:0003676">
    <property type="term" value="F:nucleic acid binding"/>
    <property type="evidence" value="ECO:0007669"/>
    <property type="project" value="InterPro"/>
</dbReference>
<dbReference type="InterPro" id="IPR001584">
    <property type="entry name" value="Integrase_cat-core"/>
</dbReference>
<dbReference type="InterPro" id="IPR050951">
    <property type="entry name" value="Retrovirus_Pol_polyprotein"/>
</dbReference>
<comment type="caution">
    <text evidence="3">The sequence shown here is derived from an EMBL/GenBank/DDBJ whole genome shotgun (WGS) entry which is preliminary data.</text>
</comment>
<sequence>MEESFLEHPTFDGEGRNPFNFSVLAEYQAASADLQQTVVDNPERFFKKMFGNSELICFRQNDEDKIVLTKELLPKLVSFYHKSMAHVEGMDRLEQTIKTHFYHRGIRDEVRKQIEQCEACAKNKRARRAYGESAPRDATAMPWQEVHCDTIGPWKIELRQRTLTFNAMTMVDPCTNLIEIVPIMRRTSEEGARVVEDTWFARYPRPKKVVTDNGPEFKLEFIAMVKKNGAVHRYSSPRNPQDILAVQRHHQSLVDKRLLRANAKRISYDYAVDDLVYKRAYLGLSDKLKPTASGPYRVSRVHTNGNVMIQLSPHQFERLNIRRVFPKHPLQRDEFSHVNTEHDLLNLEHSWFVDPDPLGIGKKAEPSQLQIEKERMPDELQPTSYRNRHRQPRNPHPNRLPPYPPAPPAYQGQQPPGYPGYALPPPVPPTRRGNAPGRQNRNPPRDHAPQQPIQNPALHRNLRQFWATIVQPQQQHIPLGSILARGNSNTQDALTRLGLTADHCGLFHLRGSCSRAGCPRHHTLAASAPPTELQVNTVVGILNAGLAVLVAHP</sequence>
<protein>
    <submittedName>
        <fullName evidence="3">Inherit from COG: Retrotransposon protein</fullName>
    </submittedName>
</protein>
<reference evidence="3" key="1">
    <citation type="submission" date="2020-06" db="EMBL/GenBank/DDBJ databases">
        <authorList>
            <consortium name="Plant Systems Biology data submission"/>
        </authorList>
    </citation>
    <scope>NUCLEOTIDE SEQUENCE</scope>
    <source>
        <strain evidence="3">D6</strain>
    </source>
</reference>
<feature type="compositionally biased region" description="Pro residues" evidence="1">
    <location>
        <begin position="416"/>
        <end position="429"/>
    </location>
</feature>
<evidence type="ECO:0000313" key="4">
    <source>
        <dbReference type="Proteomes" id="UP001153069"/>
    </source>
</evidence>
<dbReference type="InterPro" id="IPR041588">
    <property type="entry name" value="Integrase_H2C2"/>
</dbReference>
<dbReference type="Proteomes" id="UP001153069">
    <property type="component" value="Unassembled WGS sequence"/>
</dbReference>
<evidence type="ECO:0000259" key="2">
    <source>
        <dbReference type="PROSITE" id="PS50994"/>
    </source>
</evidence>
<organism evidence="3 4">
    <name type="scientific">Seminavis robusta</name>
    <dbReference type="NCBI Taxonomy" id="568900"/>
    <lineage>
        <taxon>Eukaryota</taxon>
        <taxon>Sar</taxon>
        <taxon>Stramenopiles</taxon>
        <taxon>Ochrophyta</taxon>
        <taxon>Bacillariophyta</taxon>
        <taxon>Bacillariophyceae</taxon>
        <taxon>Bacillariophycidae</taxon>
        <taxon>Naviculales</taxon>
        <taxon>Naviculaceae</taxon>
        <taxon>Seminavis</taxon>
    </lineage>
</organism>
<dbReference type="PANTHER" id="PTHR37984:SF5">
    <property type="entry name" value="PROTEIN NYNRIN-LIKE"/>
    <property type="match status" value="1"/>
</dbReference>
<name>A0A9N8DTK0_9STRA</name>
<dbReference type="InterPro" id="IPR012337">
    <property type="entry name" value="RNaseH-like_sf"/>
</dbReference>